<dbReference type="InterPro" id="IPR001715">
    <property type="entry name" value="CH_dom"/>
</dbReference>
<dbReference type="GO" id="GO:0051764">
    <property type="term" value="P:actin crosslink formation"/>
    <property type="evidence" value="ECO:0007669"/>
    <property type="project" value="TreeGrafter"/>
</dbReference>
<evidence type="ECO:0000256" key="1">
    <source>
        <dbReference type="ARBA" id="ARBA00004245"/>
    </source>
</evidence>
<evidence type="ECO:0000256" key="5">
    <source>
        <dbReference type="SAM" id="MobiDB-lite"/>
    </source>
</evidence>
<comment type="subcellular location">
    <subcellularLocation>
        <location evidence="1">Cytoplasm</location>
        <location evidence="1">Cytoskeleton</location>
    </subcellularLocation>
</comment>
<feature type="compositionally biased region" description="Basic and acidic residues" evidence="5">
    <location>
        <begin position="210"/>
        <end position="237"/>
    </location>
</feature>
<dbReference type="GO" id="GO:0008093">
    <property type="term" value="F:cytoskeletal anchor activity"/>
    <property type="evidence" value="ECO:0007669"/>
    <property type="project" value="TreeGrafter"/>
</dbReference>
<evidence type="ECO:0000256" key="4">
    <source>
        <dbReference type="ARBA" id="ARBA00038441"/>
    </source>
</evidence>
<evidence type="ECO:0000313" key="8">
    <source>
        <dbReference type="EnsemblMetazoa" id="XP_022655474"/>
    </source>
</evidence>
<dbReference type="SUPFAM" id="SSF47576">
    <property type="entry name" value="Calponin-homology domain, CH-domain"/>
    <property type="match status" value="1"/>
</dbReference>
<dbReference type="Gene3D" id="1.10.418.10">
    <property type="entry name" value="Calponin-like domain"/>
    <property type="match status" value="1"/>
</dbReference>
<dbReference type="Pfam" id="PF02187">
    <property type="entry name" value="GAS2"/>
    <property type="match status" value="1"/>
</dbReference>
<keyword evidence="3" id="KW-0206">Cytoskeleton</keyword>
<dbReference type="GO" id="GO:0008017">
    <property type="term" value="F:microtubule binding"/>
    <property type="evidence" value="ECO:0007669"/>
    <property type="project" value="InterPro"/>
</dbReference>
<dbReference type="PANTHER" id="PTHR46756:SF13">
    <property type="entry name" value="GROWTH ARREST-SPECIFIC PROTEIN 2"/>
    <property type="match status" value="1"/>
</dbReference>
<dbReference type="InterPro" id="IPR036872">
    <property type="entry name" value="CH_dom_sf"/>
</dbReference>
<dbReference type="SUPFAM" id="SSF143575">
    <property type="entry name" value="GAS2 domain-like"/>
    <property type="match status" value="1"/>
</dbReference>
<feature type="domain" description="GAR" evidence="7">
    <location>
        <begin position="353"/>
        <end position="434"/>
    </location>
</feature>
<dbReference type="OrthoDB" id="2250192at2759"/>
<dbReference type="InterPro" id="IPR003108">
    <property type="entry name" value="GAR_dom"/>
</dbReference>
<evidence type="ECO:0000259" key="7">
    <source>
        <dbReference type="PROSITE" id="PS51460"/>
    </source>
</evidence>
<evidence type="ECO:0000313" key="9">
    <source>
        <dbReference type="Proteomes" id="UP000594260"/>
    </source>
</evidence>
<dbReference type="InParanoid" id="A0A7M7K4F1"/>
<dbReference type="SMART" id="SM00243">
    <property type="entry name" value="GAS2"/>
    <property type="match status" value="1"/>
</dbReference>
<dbReference type="InterPro" id="IPR036534">
    <property type="entry name" value="GAR_dom_sf"/>
</dbReference>
<evidence type="ECO:0000259" key="6">
    <source>
        <dbReference type="PROSITE" id="PS50021"/>
    </source>
</evidence>
<dbReference type="PROSITE" id="PS50021">
    <property type="entry name" value="CH"/>
    <property type="match status" value="1"/>
</dbReference>
<name>A0A7M7K4F1_VARDE</name>
<reference evidence="8" key="1">
    <citation type="submission" date="2021-01" db="UniProtKB">
        <authorList>
            <consortium name="EnsemblMetazoa"/>
        </authorList>
    </citation>
    <scope>IDENTIFICATION</scope>
</reference>
<evidence type="ECO:0000256" key="2">
    <source>
        <dbReference type="ARBA" id="ARBA00022490"/>
    </source>
</evidence>
<dbReference type="KEGG" id="vde:111248043"/>
<dbReference type="Proteomes" id="UP000594260">
    <property type="component" value="Unplaced"/>
</dbReference>
<dbReference type="PANTHER" id="PTHR46756">
    <property type="entry name" value="TRANSGELIN"/>
    <property type="match status" value="1"/>
</dbReference>
<dbReference type="RefSeq" id="XP_022655474.1">
    <property type="nucleotide sequence ID" value="XM_022799739.1"/>
</dbReference>
<feature type="region of interest" description="Disordered" evidence="5">
    <location>
        <begin position="201"/>
        <end position="237"/>
    </location>
</feature>
<proteinExistence type="inferred from homology"/>
<dbReference type="GO" id="GO:0005884">
    <property type="term" value="C:actin filament"/>
    <property type="evidence" value="ECO:0007669"/>
    <property type="project" value="TreeGrafter"/>
</dbReference>
<sequence length="532" mass="60756">MLVPWICAVEMRRMPTIVSADSISSLSSRSLGDPFVEIAWLSTVTLEQYERLIERDDSFAHAVLRWLSGWFYKNDRASTEEQCNMRDISVENFMMKLETGVMLCRMAQLLVAQAQNLGRPILNRCVPAFEFKPWLHAAPKSFYARDNVENFTRWCRRFGVHESVLFESDGLVMHQTPRYVLLVLLELCRLCAELGVDPPSVEAQKRDKKARAQNEHERSRRLEREDKKRQQQEEADRIQRQEMLDAAMRYAEKERVPKEKKFQEGDGTKLQTKAEEVELSLKQQFEDSHQQNIASSETFEDLTTSTIARDSGTLTAVCYAESILMNCVDAEEDHILEQVGQLGEQSFRSRLPIPVRKIKPEIDRQPTSILDEKVNTIVNKVLKGAKLHQLSEGKYLINNRQFLVRLLNEKQVMVRVGGGWKSLEDMLRPRNTGQGPLYFKKTANFSTATNSIPALEPFPKEKSISSSGLLLSKSTELIMAASILPKPQTGGSTTSLKIERTDATERLDSSEHGFSVASSRIPVGYRSRPRWK</sequence>
<keyword evidence="2" id="KW-0963">Cytoplasm</keyword>
<keyword evidence="9" id="KW-1185">Reference proteome</keyword>
<dbReference type="AlphaFoldDB" id="A0A7M7K4F1"/>
<protein>
    <submittedName>
        <fullName evidence="8">Uncharacterized protein</fullName>
    </submittedName>
</protein>
<dbReference type="EnsemblMetazoa" id="XM_022799739">
    <property type="protein sequence ID" value="XP_022655474"/>
    <property type="gene ID" value="LOC111248043"/>
</dbReference>
<evidence type="ECO:0000256" key="3">
    <source>
        <dbReference type="ARBA" id="ARBA00023212"/>
    </source>
</evidence>
<organism evidence="8 9">
    <name type="scientific">Varroa destructor</name>
    <name type="common">Honeybee mite</name>
    <dbReference type="NCBI Taxonomy" id="109461"/>
    <lineage>
        <taxon>Eukaryota</taxon>
        <taxon>Metazoa</taxon>
        <taxon>Ecdysozoa</taxon>
        <taxon>Arthropoda</taxon>
        <taxon>Chelicerata</taxon>
        <taxon>Arachnida</taxon>
        <taxon>Acari</taxon>
        <taxon>Parasitiformes</taxon>
        <taxon>Mesostigmata</taxon>
        <taxon>Gamasina</taxon>
        <taxon>Dermanyssoidea</taxon>
        <taxon>Varroidae</taxon>
        <taxon>Varroa</taxon>
    </lineage>
</organism>
<accession>A0A7M7K4F1</accession>
<dbReference type="PROSITE" id="PS51460">
    <property type="entry name" value="GAR"/>
    <property type="match status" value="1"/>
</dbReference>
<dbReference type="GeneID" id="111248043"/>
<feature type="domain" description="Calponin-homology (CH)" evidence="6">
    <location>
        <begin position="57"/>
        <end position="192"/>
    </location>
</feature>
<dbReference type="Gene3D" id="3.30.920.20">
    <property type="entry name" value="Gas2-like domain"/>
    <property type="match status" value="1"/>
</dbReference>
<dbReference type="GO" id="GO:0051015">
    <property type="term" value="F:actin filament binding"/>
    <property type="evidence" value="ECO:0007669"/>
    <property type="project" value="TreeGrafter"/>
</dbReference>
<comment type="similarity">
    <text evidence="4">Belongs to the GAS2 family.</text>
</comment>